<comment type="similarity">
    <text evidence="2">Belongs to the MotA family.</text>
</comment>
<name>A0ABZ1BXF8_9FIRM</name>
<keyword evidence="8" id="KW-0375">Hydrogen ion transport</keyword>
<evidence type="ECO:0000256" key="8">
    <source>
        <dbReference type="ARBA" id="ARBA00022781"/>
    </source>
</evidence>
<protein>
    <submittedName>
        <fullName evidence="16">MotA/TolQ/ExbB proton channel family protein</fullName>
    </submittedName>
</protein>
<keyword evidence="7" id="KW-0283">Flagellar rotation</keyword>
<feature type="domain" description="MotA/TolQ/ExbB proton channel" evidence="14">
    <location>
        <begin position="104"/>
        <end position="218"/>
    </location>
</feature>
<sequence>MDAATPLGMALALVALVVSIFMEGGSLAQLWNPSALILVLGGTVGFTLTTFRTKDFSMLPKAVARAFSAAREDRAAIAEEIVGIADTARKQGLLELQNRLAQFGDPLLRRGLSLVIDGMDPQAVREVLDQEVAIQRRRLESMAAVLEQAGGYAPTVGIIGTVMGLVHVLSNLGDTERLGPAIAAAFMATFYGIFTANFFWLPLGTKLRGQAERFEEHARMIILGVTAIHTGDTPSRLREKLETYLRDESGRAQRSTWAPAPAAPGEMDMATDHPQRD</sequence>
<feature type="transmembrane region" description="Helical" evidence="13">
    <location>
        <begin position="181"/>
        <end position="203"/>
    </location>
</feature>
<evidence type="ECO:0000259" key="15">
    <source>
        <dbReference type="Pfam" id="PF20560"/>
    </source>
</evidence>
<evidence type="ECO:0000256" key="4">
    <source>
        <dbReference type="ARBA" id="ARBA00022475"/>
    </source>
</evidence>
<evidence type="ECO:0000256" key="6">
    <source>
        <dbReference type="ARBA" id="ARBA00022692"/>
    </source>
</evidence>
<dbReference type="RefSeq" id="WP_324716452.1">
    <property type="nucleotide sequence ID" value="NZ_CP141615.1"/>
</dbReference>
<keyword evidence="10" id="KW-0406">Ion transport</keyword>
<keyword evidence="5" id="KW-0145">Chemotaxis</keyword>
<evidence type="ECO:0000256" key="7">
    <source>
        <dbReference type="ARBA" id="ARBA00022779"/>
    </source>
</evidence>
<feature type="transmembrane region" description="Helical" evidence="13">
    <location>
        <begin position="7"/>
        <end position="28"/>
    </location>
</feature>
<evidence type="ECO:0000313" key="16">
    <source>
        <dbReference type="EMBL" id="WRP17180.1"/>
    </source>
</evidence>
<feature type="transmembrane region" description="Helical" evidence="13">
    <location>
        <begin position="145"/>
        <end position="169"/>
    </location>
</feature>
<accession>A0ABZ1BXF8</accession>
<organism evidence="16 17">
    <name type="scientific">Carboxydichorda subterranea</name>
    <dbReference type="NCBI Taxonomy" id="3109565"/>
    <lineage>
        <taxon>Bacteria</taxon>
        <taxon>Bacillati</taxon>
        <taxon>Bacillota</taxon>
        <taxon>Limnochordia</taxon>
        <taxon>Limnochordales</taxon>
        <taxon>Geochordaceae</taxon>
        <taxon>Carboxydichorda</taxon>
    </lineage>
</organism>
<evidence type="ECO:0000256" key="5">
    <source>
        <dbReference type="ARBA" id="ARBA00022500"/>
    </source>
</evidence>
<evidence type="ECO:0000256" key="2">
    <source>
        <dbReference type="ARBA" id="ARBA00008038"/>
    </source>
</evidence>
<evidence type="ECO:0000256" key="9">
    <source>
        <dbReference type="ARBA" id="ARBA00022989"/>
    </source>
</evidence>
<dbReference type="PANTHER" id="PTHR30433">
    <property type="entry name" value="CHEMOTAXIS PROTEIN MOTA"/>
    <property type="match status" value="1"/>
</dbReference>
<feature type="domain" description="Motility protein A N-terminal" evidence="15">
    <location>
        <begin position="7"/>
        <end position="82"/>
    </location>
</feature>
<keyword evidence="3" id="KW-0813">Transport</keyword>
<evidence type="ECO:0000256" key="1">
    <source>
        <dbReference type="ARBA" id="ARBA00004651"/>
    </source>
</evidence>
<evidence type="ECO:0000256" key="3">
    <source>
        <dbReference type="ARBA" id="ARBA00022448"/>
    </source>
</evidence>
<dbReference type="PROSITE" id="PS01307">
    <property type="entry name" value="MOTA"/>
    <property type="match status" value="1"/>
</dbReference>
<dbReference type="InterPro" id="IPR002898">
    <property type="entry name" value="MotA_ExbB_proton_chnl"/>
</dbReference>
<dbReference type="Proteomes" id="UP001332192">
    <property type="component" value="Chromosome"/>
</dbReference>
<keyword evidence="17" id="KW-1185">Reference proteome</keyword>
<keyword evidence="6 13" id="KW-0812">Transmembrane</keyword>
<feature type="region of interest" description="Disordered" evidence="12">
    <location>
        <begin position="245"/>
        <end position="277"/>
    </location>
</feature>
<evidence type="ECO:0000256" key="11">
    <source>
        <dbReference type="ARBA" id="ARBA00023136"/>
    </source>
</evidence>
<evidence type="ECO:0000256" key="12">
    <source>
        <dbReference type="SAM" id="MobiDB-lite"/>
    </source>
</evidence>
<evidence type="ECO:0000259" key="14">
    <source>
        <dbReference type="Pfam" id="PF01618"/>
    </source>
</evidence>
<gene>
    <name evidence="16" type="ORF">U7230_14020</name>
</gene>
<evidence type="ECO:0000256" key="13">
    <source>
        <dbReference type="SAM" id="Phobius"/>
    </source>
</evidence>
<keyword evidence="11 13" id="KW-0472">Membrane</keyword>
<dbReference type="Pfam" id="PF01618">
    <property type="entry name" value="MotA_ExbB"/>
    <property type="match status" value="1"/>
</dbReference>
<dbReference type="PANTHER" id="PTHR30433:SF3">
    <property type="entry name" value="MOTILITY PROTEIN A"/>
    <property type="match status" value="1"/>
</dbReference>
<reference evidence="16 17" key="1">
    <citation type="journal article" date="2024" name="Front. Microbiol.">
        <title>Novel thermophilic genera Geochorda gen. nov. and Carboxydochorda gen. nov. from the deep terrestrial subsurface reveal the ecophysiological diversity in the class Limnochordia.</title>
        <authorList>
            <person name="Karnachuk O.V."/>
            <person name="Lukina A.P."/>
            <person name="Avakyan M.R."/>
            <person name="Kadnikov V.V."/>
            <person name="Begmatov S."/>
            <person name="Beletsky A.V."/>
            <person name="Vlasova K.G."/>
            <person name="Novikov A.A."/>
            <person name="Shcherbakova V.A."/>
            <person name="Mardanov A.V."/>
            <person name="Ravin N.V."/>
        </authorList>
    </citation>
    <scope>NUCLEOTIDE SEQUENCE [LARGE SCALE GENOMIC DNA]</scope>
    <source>
        <strain evidence="16 17">L945</strain>
    </source>
</reference>
<dbReference type="InterPro" id="IPR047055">
    <property type="entry name" value="MotA-like"/>
</dbReference>
<keyword evidence="4" id="KW-1003">Cell membrane</keyword>
<evidence type="ECO:0000313" key="17">
    <source>
        <dbReference type="Proteomes" id="UP001332192"/>
    </source>
</evidence>
<keyword evidence="9 13" id="KW-1133">Transmembrane helix</keyword>
<evidence type="ECO:0000256" key="10">
    <source>
        <dbReference type="ARBA" id="ARBA00023065"/>
    </source>
</evidence>
<dbReference type="InterPro" id="IPR000540">
    <property type="entry name" value="Flag_MotA_CS"/>
</dbReference>
<comment type="subcellular location">
    <subcellularLocation>
        <location evidence="1">Cell membrane</location>
        <topology evidence="1">Multi-pass membrane protein</topology>
    </subcellularLocation>
</comment>
<dbReference type="EMBL" id="CP141615">
    <property type="protein sequence ID" value="WRP17180.1"/>
    <property type="molecule type" value="Genomic_DNA"/>
</dbReference>
<dbReference type="Pfam" id="PF20560">
    <property type="entry name" value="MotA_N"/>
    <property type="match status" value="1"/>
</dbReference>
<feature type="transmembrane region" description="Helical" evidence="13">
    <location>
        <begin position="34"/>
        <end position="51"/>
    </location>
</feature>
<proteinExistence type="inferred from homology"/>
<dbReference type="InterPro" id="IPR046786">
    <property type="entry name" value="MotA_N"/>
</dbReference>